<evidence type="ECO:0000313" key="3">
    <source>
        <dbReference type="EMBL" id="GBE63144.1"/>
    </source>
</evidence>
<dbReference type="GeneID" id="39876914"/>
<evidence type="ECO:0000256" key="1">
    <source>
        <dbReference type="SAM" id="MobiDB-lite"/>
    </source>
</evidence>
<keyword evidence="2" id="KW-0812">Transmembrane</keyword>
<reference evidence="3 4" key="1">
    <citation type="journal article" date="2017" name="BMC Genomics">
        <title>Whole-genome assembly of Babesia ovata and comparative genomics between closely related pathogens.</title>
        <authorList>
            <person name="Yamagishi J."/>
            <person name="Asada M."/>
            <person name="Hakimi H."/>
            <person name="Tanaka T.Q."/>
            <person name="Sugimoto C."/>
            <person name="Kawazu S."/>
        </authorList>
    </citation>
    <scope>NUCLEOTIDE SEQUENCE [LARGE SCALE GENOMIC DNA]</scope>
    <source>
        <strain evidence="3 4">Miyake</strain>
    </source>
</reference>
<feature type="transmembrane region" description="Helical" evidence="2">
    <location>
        <begin position="1412"/>
        <end position="1435"/>
    </location>
</feature>
<feature type="region of interest" description="Disordered" evidence="1">
    <location>
        <begin position="1069"/>
        <end position="1090"/>
    </location>
</feature>
<accession>A0A2H6KJH6</accession>
<dbReference type="EMBL" id="BDSA01000017">
    <property type="protein sequence ID" value="GBE63144.1"/>
    <property type="molecule type" value="Genomic_DNA"/>
</dbReference>
<keyword evidence="2" id="KW-0472">Membrane</keyword>
<dbReference type="VEuPathDB" id="PiroplasmaDB:BOVATA_046370"/>
<protein>
    <recommendedName>
        <fullName evidence="5">C3H1-type domain-containing protein</fullName>
    </recommendedName>
</protein>
<organism evidence="3 4">
    <name type="scientific">Babesia ovata</name>
    <dbReference type="NCBI Taxonomy" id="189622"/>
    <lineage>
        <taxon>Eukaryota</taxon>
        <taxon>Sar</taxon>
        <taxon>Alveolata</taxon>
        <taxon>Apicomplexa</taxon>
        <taxon>Aconoidasida</taxon>
        <taxon>Piroplasmida</taxon>
        <taxon>Babesiidae</taxon>
        <taxon>Babesia</taxon>
    </lineage>
</organism>
<sequence>MAFLHGVLQSVKDDDNVTTYNNYITPKINDVINKLNDSVGKGRKAFPEAVTEVDGKIKKVTTPINEIKASIAKHKELIQQEKESEISDQIANWTGRAAWYIEKAQEADEALENVDSALSGKLKCNVKLLLQALNGFVEDAVNKDLDVIYDTAQTRMDQMLKYLNDRFDATIKGALNFLSNDIGSLHTRLKKLRDDKFDKLVTSVTADLYNAFQTVNKGIEDLVPKYKGEVVDKLKTIVQGSNLLKTELNKTQGALNSTIGQVERDLDKLKDLRQVGLLATDTQLLQSIQKGNAFGSLTIYFRDLDSQVMSKVQSAITEIGKGLEKLVGFCGNHSISDAFNEGKSELKKALSALKSILDGTGSISGLDVTNIRLGDQSIDGLQHLNFKSKVSAVPQVDEMMQELGKMESIDGSKIREPLKALLPALAKIAHAVATHSDEVVRTVTTAFQKKVEAEIQSVATAIHGNVEQIHAVLKQQSESPVSINANGLGNVDVSGLEWLVTEFQTKINQKIIDIERSVGKENDEKEGDSIYSKLQQLKADVTELGTKVEEVKKHVETVSDELFGCVKQAQSLLTEAPKECGRIMNSLRDDVNEQITRGFENLQKRTRELYAERKTKEVKELQAIVDAQLENITKTINDDSVTGVKGFMQKVYGGKYSPSLTTETTLLEKLKEEANLKSADKLAAASKNYLDTIAVYVWREIDRTFDSQGSPKHTYLGKIQKLKGALDFLLKYICNTDNMYNFDHEFLKLLDSLINSLNSFNPAQFGATSCPTLDALKQGMLSFTEELDKAYVNEYSGRKWEENHETKYARICFSIIPCMFTTLGKLNRQLNDTKNKWTTHLMYNRDPNISLYNLFFRRHGYDVGRSPDTERGELNHKEGFNAEKIVGLFKSDKQTKCDILSSLFQHFSHISSYQKVCHLKQIKGANHPCSIFDMLCWLGGLEYNSAYGSLMKQCETLRNDEKDILLKTKLSEVLSIHLPRVSLYSQTLLTTIAGTGDAATYYACQYQDNSLKLYYPSRGTECLDMLFDILRRVFPVLQFLFSQCSLTTKHSGWADCLYGRDVLTAKSQCNNDSNSKPKDQPNSQPTDQPNCQPTSPLMSYLNDCLPGHLPHQLTSVGCKSVCSTCSKGQPGMPCLTPLGFRGFSGSIKTGADLCSVLRNICDNNSVLTALYYSLTCYLARPPQTFPDVLSFYCQLTHSWRWMPDRQAEFDVKSIQRHICDKIMEIVSCNYDDAKNLLRPCREFYHSTAHDNHNMNDNLDLKYLIGCKNDQCGHYIKMLNRPAYSIFSPKHADKYLSWLSYICPSIVTFFKSLREAYCDISCYDTGCRGCLNDTSCRRGKHGCKPCGCKSMVQCRGVLSVFYQYGLTFSDASDKSRKQCFYFCETVNHILKSTFLKNFLSAIDTFMFTIRAPFIWTLLALWSLSLLYLLHIAVVRLDVLRIRSHLRSPSSHRIAAQSLLAVARVGKIANVKYFSP</sequence>
<dbReference type="RefSeq" id="XP_028869387.1">
    <property type="nucleotide sequence ID" value="XM_029013554.1"/>
</dbReference>
<name>A0A2H6KJH6_9APIC</name>
<evidence type="ECO:0000313" key="4">
    <source>
        <dbReference type="Proteomes" id="UP000236319"/>
    </source>
</evidence>
<gene>
    <name evidence="3" type="ORF">BOVATA_046370</name>
</gene>
<evidence type="ECO:0008006" key="5">
    <source>
        <dbReference type="Google" id="ProtNLM"/>
    </source>
</evidence>
<keyword evidence="4" id="KW-1185">Reference proteome</keyword>
<dbReference type="Proteomes" id="UP000236319">
    <property type="component" value="Unassembled WGS sequence"/>
</dbReference>
<keyword evidence="2" id="KW-1133">Transmembrane helix</keyword>
<proteinExistence type="predicted"/>
<evidence type="ECO:0000256" key="2">
    <source>
        <dbReference type="SAM" id="Phobius"/>
    </source>
</evidence>
<comment type="caution">
    <text evidence="3">The sequence shown here is derived from an EMBL/GenBank/DDBJ whole genome shotgun (WGS) entry which is preliminary data.</text>
</comment>
<dbReference type="OrthoDB" id="10495924at2759"/>